<reference evidence="3" key="1">
    <citation type="submission" date="2022-07" db="EMBL/GenBank/DDBJ databases">
        <title>Phylogenomic reconstructions and comparative analyses of Kickxellomycotina fungi.</title>
        <authorList>
            <person name="Reynolds N.K."/>
            <person name="Stajich J.E."/>
            <person name="Barry K."/>
            <person name="Grigoriev I.V."/>
            <person name="Crous P."/>
            <person name="Smith M.E."/>
        </authorList>
    </citation>
    <scope>NUCLEOTIDE SEQUENCE</scope>
    <source>
        <strain evidence="3">RSA 861</strain>
    </source>
</reference>
<name>A0A9W7ZGP1_9FUNG</name>
<feature type="coiled-coil region" evidence="1">
    <location>
        <begin position="15"/>
        <end position="42"/>
    </location>
</feature>
<feature type="non-terminal residue" evidence="3">
    <location>
        <position position="1"/>
    </location>
</feature>
<keyword evidence="4" id="KW-1185">Reference proteome</keyword>
<evidence type="ECO:0000313" key="3">
    <source>
        <dbReference type="EMBL" id="KAJ1903817.1"/>
    </source>
</evidence>
<gene>
    <name evidence="3" type="ORF">IWQ60_012533</name>
</gene>
<evidence type="ECO:0000313" key="4">
    <source>
        <dbReference type="Proteomes" id="UP001150569"/>
    </source>
</evidence>
<accession>A0A9W7ZGP1</accession>
<feature type="compositionally biased region" description="Polar residues" evidence="2">
    <location>
        <begin position="89"/>
        <end position="98"/>
    </location>
</feature>
<dbReference type="Proteomes" id="UP001150569">
    <property type="component" value="Unassembled WGS sequence"/>
</dbReference>
<organism evidence="3 4">
    <name type="scientific">Tieghemiomyces parasiticus</name>
    <dbReference type="NCBI Taxonomy" id="78921"/>
    <lineage>
        <taxon>Eukaryota</taxon>
        <taxon>Fungi</taxon>
        <taxon>Fungi incertae sedis</taxon>
        <taxon>Zoopagomycota</taxon>
        <taxon>Kickxellomycotina</taxon>
        <taxon>Dimargaritomycetes</taxon>
        <taxon>Dimargaritales</taxon>
        <taxon>Dimargaritaceae</taxon>
        <taxon>Tieghemiomyces</taxon>
    </lineage>
</organism>
<keyword evidence="1" id="KW-0175">Coiled coil</keyword>
<evidence type="ECO:0000256" key="2">
    <source>
        <dbReference type="SAM" id="MobiDB-lite"/>
    </source>
</evidence>
<sequence>KQQFSKQNLELIQTNAQLGAQLRRTEAECERLMNQNVGLHAKLAELRTLAWTQQRRLAHQSTAQRHITSHATELVGSVQFRSTGEEQSDGVSSNESLI</sequence>
<dbReference type="AlphaFoldDB" id="A0A9W7ZGP1"/>
<comment type="caution">
    <text evidence="3">The sequence shown here is derived from an EMBL/GenBank/DDBJ whole genome shotgun (WGS) entry which is preliminary data.</text>
</comment>
<evidence type="ECO:0000256" key="1">
    <source>
        <dbReference type="SAM" id="Coils"/>
    </source>
</evidence>
<feature type="non-terminal residue" evidence="3">
    <location>
        <position position="98"/>
    </location>
</feature>
<protein>
    <submittedName>
        <fullName evidence="3">Uncharacterized protein</fullName>
    </submittedName>
</protein>
<dbReference type="EMBL" id="JANBPT010002079">
    <property type="protein sequence ID" value="KAJ1903817.1"/>
    <property type="molecule type" value="Genomic_DNA"/>
</dbReference>
<proteinExistence type="predicted"/>
<feature type="region of interest" description="Disordered" evidence="2">
    <location>
        <begin position="77"/>
        <end position="98"/>
    </location>
</feature>